<gene>
    <name evidence="7" type="ORF">IBL26_00955</name>
</gene>
<dbReference type="Pfam" id="PF07992">
    <property type="entry name" value="Pyr_redox_2"/>
    <property type="match status" value="1"/>
</dbReference>
<keyword evidence="3" id="KW-0285">Flavoprotein</keyword>
<sequence length="450" mass="47882">MSDAETYDLVVIGTGSAATSVATRCRAAGWRVAIAESREFGGTCALRGCEPKKTLWTVAEAVNRARRLAGKGLAGGGDVVIDWPALMAFKRSFTDPVPQHRAESYADAGIEAISGTAHFIGRNSIEVAGRRLQARHILIATGARPSMPPIEGAELLATSDDFLSLPQLPQRLVMLGGGYISFECAHIAARAGAQVTILHRDEQPLRHFDQDLVRRLVEHSRQAGIAIELNCRAAAVERTANGFAVKSEDGRRFEADFVLHGLGRKPNLEALDLDAGGVAVEKGRLRVDRHLRSISNPVVFAAGDAAAQGPQLTPVATHDADIVARNLLEGCHHEPDYTGVTSVVFAIPPLASVGLTEEAARRDGTSFELRQGDMADYQSVRRTGETAAGFKILLEPGSGCVLGAHLLGPQAQEVINLFALAVRLRLTAQQLNALLSAYPSGASNISSMLG</sequence>
<evidence type="ECO:0000256" key="2">
    <source>
        <dbReference type="ARBA" id="ARBA00007532"/>
    </source>
</evidence>
<dbReference type="InterPro" id="IPR016156">
    <property type="entry name" value="FAD/NAD-linked_Rdtase_dimer_sf"/>
</dbReference>
<dbReference type="EMBL" id="JACTVA010000001">
    <property type="protein sequence ID" value="MBC9205386.1"/>
    <property type="molecule type" value="Genomic_DNA"/>
</dbReference>
<name>A0ABR7RFN9_9PROT</name>
<evidence type="ECO:0000259" key="6">
    <source>
        <dbReference type="Pfam" id="PF07992"/>
    </source>
</evidence>
<feature type="domain" description="FAD/NAD(P)-binding" evidence="6">
    <location>
        <begin position="7"/>
        <end position="319"/>
    </location>
</feature>
<dbReference type="PANTHER" id="PTHR43014:SF5">
    <property type="entry name" value="GLUTATHIONE REDUCTASE (NADPH)"/>
    <property type="match status" value="1"/>
</dbReference>
<evidence type="ECO:0000259" key="5">
    <source>
        <dbReference type="Pfam" id="PF02852"/>
    </source>
</evidence>
<dbReference type="RefSeq" id="WP_187782557.1">
    <property type="nucleotide sequence ID" value="NZ_JACTVA010000001.1"/>
</dbReference>
<dbReference type="PRINTS" id="PR00411">
    <property type="entry name" value="PNDRDTASEI"/>
</dbReference>
<dbReference type="InterPro" id="IPR001100">
    <property type="entry name" value="Pyr_nuc-diS_OxRdtase"/>
</dbReference>
<dbReference type="SUPFAM" id="SSF51905">
    <property type="entry name" value="FAD/NAD(P)-binding domain"/>
    <property type="match status" value="1"/>
</dbReference>
<evidence type="ECO:0000256" key="4">
    <source>
        <dbReference type="ARBA" id="ARBA00022827"/>
    </source>
</evidence>
<dbReference type="SUPFAM" id="SSF55424">
    <property type="entry name" value="FAD/NAD-linked reductases, dimerisation (C-terminal) domain"/>
    <property type="match status" value="1"/>
</dbReference>
<accession>A0ABR7RFN9</accession>
<dbReference type="InterPro" id="IPR036188">
    <property type="entry name" value="FAD/NAD-bd_sf"/>
</dbReference>
<keyword evidence="8" id="KW-1185">Reference proteome</keyword>
<reference evidence="7 8" key="1">
    <citation type="journal article" date="2013" name="Int. J. Syst. Evol. Microbiol.">
        <title>Roseomonas aerophila sp. nov., isolated from air.</title>
        <authorList>
            <person name="Kim S.J."/>
            <person name="Weon H.Y."/>
            <person name="Ahn J.H."/>
            <person name="Hong S.B."/>
            <person name="Seok S.J."/>
            <person name="Whang K.S."/>
            <person name="Kwon S.W."/>
        </authorList>
    </citation>
    <scope>NUCLEOTIDE SEQUENCE [LARGE SCALE GENOMIC DNA]</scope>
    <source>
        <strain evidence="7 8">NBRC 108923</strain>
    </source>
</reference>
<dbReference type="Gene3D" id="3.30.390.30">
    <property type="match status" value="1"/>
</dbReference>
<dbReference type="InterPro" id="IPR023753">
    <property type="entry name" value="FAD/NAD-binding_dom"/>
</dbReference>
<evidence type="ECO:0000256" key="1">
    <source>
        <dbReference type="ARBA" id="ARBA00001974"/>
    </source>
</evidence>
<comment type="similarity">
    <text evidence="2">Belongs to the class-I pyridine nucleotide-disulfide oxidoreductase family.</text>
</comment>
<evidence type="ECO:0000313" key="7">
    <source>
        <dbReference type="EMBL" id="MBC9205386.1"/>
    </source>
</evidence>
<dbReference type="PRINTS" id="PR00368">
    <property type="entry name" value="FADPNR"/>
</dbReference>
<dbReference type="InterPro" id="IPR004099">
    <property type="entry name" value="Pyr_nucl-diS_OxRdtase_dimer"/>
</dbReference>
<dbReference type="Proteomes" id="UP000626026">
    <property type="component" value="Unassembled WGS sequence"/>
</dbReference>
<dbReference type="PIRSF" id="PIRSF000350">
    <property type="entry name" value="Mercury_reductase_MerA"/>
    <property type="match status" value="1"/>
</dbReference>
<dbReference type="Pfam" id="PF02852">
    <property type="entry name" value="Pyr_redox_dim"/>
    <property type="match status" value="1"/>
</dbReference>
<organism evidence="7 8">
    <name type="scientific">Teichococcus aerophilus</name>
    <dbReference type="NCBI Taxonomy" id="1224513"/>
    <lineage>
        <taxon>Bacteria</taxon>
        <taxon>Pseudomonadati</taxon>
        <taxon>Pseudomonadota</taxon>
        <taxon>Alphaproteobacteria</taxon>
        <taxon>Acetobacterales</taxon>
        <taxon>Roseomonadaceae</taxon>
        <taxon>Roseomonas</taxon>
    </lineage>
</organism>
<evidence type="ECO:0000313" key="8">
    <source>
        <dbReference type="Proteomes" id="UP000626026"/>
    </source>
</evidence>
<comment type="caution">
    <text evidence="7">The sequence shown here is derived from an EMBL/GenBank/DDBJ whole genome shotgun (WGS) entry which is preliminary data.</text>
</comment>
<dbReference type="PANTHER" id="PTHR43014">
    <property type="entry name" value="MERCURIC REDUCTASE"/>
    <property type="match status" value="1"/>
</dbReference>
<protein>
    <submittedName>
        <fullName evidence="7">NAD(P)/FAD-dependent oxidoreductase</fullName>
    </submittedName>
</protein>
<dbReference type="Gene3D" id="3.50.50.60">
    <property type="entry name" value="FAD/NAD(P)-binding domain"/>
    <property type="match status" value="2"/>
</dbReference>
<evidence type="ECO:0000256" key="3">
    <source>
        <dbReference type="ARBA" id="ARBA00022630"/>
    </source>
</evidence>
<comment type="cofactor">
    <cofactor evidence="1">
        <name>FAD</name>
        <dbReference type="ChEBI" id="CHEBI:57692"/>
    </cofactor>
</comment>
<keyword evidence="4" id="KW-0274">FAD</keyword>
<feature type="domain" description="Pyridine nucleotide-disulphide oxidoreductase dimerisation" evidence="5">
    <location>
        <begin position="341"/>
        <end position="445"/>
    </location>
</feature>
<proteinExistence type="inferred from homology"/>